<protein>
    <recommendedName>
        <fullName evidence="4">DUF2550 family protein</fullName>
    </recommendedName>
</protein>
<keyword evidence="1" id="KW-1133">Transmembrane helix</keyword>
<dbReference type="RefSeq" id="WP_253862132.1">
    <property type="nucleotide sequence ID" value="NZ_BAAALN010000001.1"/>
</dbReference>
<dbReference type="EMBL" id="BAAALN010000001">
    <property type="protein sequence ID" value="GAA1222955.1"/>
    <property type="molecule type" value="Genomic_DNA"/>
</dbReference>
<feature type="transmembrane region" description="Helical" evidence="1">
    <location>
        <begin position="6"/>
        <end position="25"/>
    </location>
</feature>
<dbReference type="Proteomes" id="UP001500653">
    <property type="component" value="Unassembled WGS sequence"/>
</dbReference>
<gene>
    <name evidence="2" type="ORF">GCM10009676_00160</name>
</gene>
<evidence type="ECO:0000313" key="3">
    <source>
        <dbReference type="Proteomes" id="UP001500653"/>
    </source>
</evidence>
<keyword evidence="1" id="KW-0472">Membrane</keyword>
<evidence type="ECO:0000313" key="2">
    <source>
        <dbReference type="EMBL" id="GAA1222955.1"/>
    </source>
</evidence>
<evidence type="ECO:0008006" key="4">
    <source>
        <dbReference type="Google" id="ProtNLM"/>
    </source>
</evidence>
<sequence>MNTATLLFALAGVLIAVTVLALFAIKRKGSIATVPMTKRRQGVRTGAPPQQVYGWITQHCPDGFSVVDTDPGRGLVLLDSRISAATWGFFYPVLVTPEHTGTRVEIGIKSKAVQYGPLVTRQHRKLADALAALTHGRVEAG</sequence>
<organism evidence="2 3">
    <name type="scientific">Prauserella halophila</name>
    <dbReference type="NCBI Taxonomy" id="185641"/>
    <lineage>
        <taxon>Bacteria</taxon>
        <taxon>Bacillati</taxon>
        <taxon>Actinomycetota</taxon>
        <taxon>Actinomycetes</taxon>
        <taxon>Pseudonocardiales</taxon>
        <taxon>Pseudonocardiaceae</taxon>
        <taxon>Prauserella</taxon>
    </lineage>
</organism>
<accession>A0ABN1VXH9</accession>
<keyword evidence="1" id="KW-0812">Transmembrane</keyword>
<evidence type="ECO:0000256" key="1">
    <source>
        <dbReference type="SAM" id="Phobius"/>
    </source>
</evidence>
<name>A0ABN1VXH9_9PSEU</name>
<comment type="caution">
    <text evidence="2">The sequence shown here is derived from an EMBL/GenBank/DDBJ whole genome shotgun (WGS) entry which is preliminary data.</text>
</comment>
<proteinExistence type="predicted"/>
<keyword evidence="3" id="KW-1185">Reference proteome</keyword>
<reference evidence="2 3" key="1">
    <citation type="journal article" date="2019" name="Int. J. Syst. Evol. Microbiol.">
        <title>The Global Catalogue of Microorganisms (GCM) 10K type strain sequencing project: providing services to taxonomists for standard genome sequencing and annotation.</title>
        <authorList>
            <consortium name="The Broad Institute Genomics Platform"/>
            <consortium name="The Broad Institute Genome Sequencing Center for Infectious Disease"/>
            <person name="Wu L."/>
            <person name="Ma J."/>
        </authorList>
    </citation>
    <scope>NUCLEOTIDE SEQUENCE [LARGE SCALE GENOMIC DNA]</scope>
    <source>
        <strain evidence="2 3">JCM 13023</strain>
    </source>
</reference>